<feature type="region of interest" description="Disordered" evidence="1">
    <location>
        <begin position="96"/>
        <end position="141"/>
    </location>
</feature>
<reference evidence="2 3" key="1">
    <citation type="submission" date="2016-10" db="EMBL/GenBank/DDBJ databases">
        <authorList>
            <person name="Varghese N."/>
            <person name="Submissions S."/>
        </authorList>
    </citation>
    <scope>NUCLEOTIDE SEQUENCE [LARGE SCALE GENOMIC DNA]</scope>
    <source>
        <strain evidence="2 3">DSM 18839</strain>
    </source>
</reference>
<dbReference type="AlphaFoldDB" id="A0A8G2F216"/>
<evidence type="ECO:0000313" key="2">
    <source>
        <dbReference type="EMBL" id="SDF38108.1"/>
    </source>
</evidence>
<name>A0A8G2F216_9PROT</name>
<evidence type="ECO:0000313" key="3">
    <source>
        <dbReference type="Proteomes" id="UP000198615"/>
    </source>
</evidence>
<sequence>MVSPVDGPGPPPGSYLPVPTGGRAVVPYTRADADESLGAGRGRPDRPERPVPDAVAVPVGASDGRPATRENPFLDRGDVFRRPLLTSRPTASFLAQAFGQDGDTGTRTASAEAARRYREVQETVDRATARRSGPPEVDVVT</sequence>
<feature type="compositionally biased region" description="Basic and acidic residues" evidence="1">
    <location>
        <begin position="42"/>
        <end position="51"/>
    </location>
</feature>
<gene>
    <name evidence="2" type="ORF">SAMN05660686_01091</name>
</gene>
<feature type="compositionally biased region" description="Basic and acidic residues" evidence="1">
    <location>
        <begin position="66"/>
        <end position="75"/>
    </location>
</feature>
<protein>
    <submittedName>
        <fullName evidence="2">Uncharacterized protein</fullName>
    </submittedName>
</protein>
<dbReference type="RefSeq" id="WP_139189112.1">
    <property type="nucleotide sequence ID" value="NZ_FNBW01000003.1"/>
</dbReference>
<comment type="caution">
    <text evidence="2">The sequence shown here is derived from an EMBL/GenBank/DDBJ whole genome shotgun (WGS) entry which is preliminary data.</text>
</comment>
<proteinExistence type="predicted"/>
<evidence type="ECO:0000256" key="1">
    <source>
        <dbReference type="SAM" id="MobiDB-lite"/>
    </source>
</evidence>
<accession>A0A8G2F216</accession>
<feature type="region of interest" description="Disordered" evidence="1">
    <location>
        <begin position="1"/>
        <end position="75"/>
    </location>
</feature>
<feature type="compositionally biased region" description="Basic and acidic residues" evidence="1">
    <location>
        <begin position="113"/>
        <end position="128"/>
    </location>
</feature>
<dbReference type="EMBL" id="FNBW01000003">
    <property type="protein sequence ID" value="SDF38108.1"/>
    <property type="molecule type" value="Genomic_DNA"/>
</dbReference>
<keyword evidence="3" id="KW-1185">Reference proteome</keyword>
<organism evidence="2 3">
    <name type="scientific">Thalassobaculum litoreum DSM 18839</name>
    <dbReference type="NCBI Taxonomy" id="1123362"/>
    <lineage>
        <taxon>Bacteria</taxon>
        <taxon>Pseudomonadati</taxon>
        <taxon>Pseudomonadota</taxon>
        <taxon>Alphaproteobacteria</taxon>
        <taxon>Rhodospirillales</taxon>
        <taxon>Thalassobaculaceae</taxon>
        <taxon>Thalassobaculum</taxon>
    </lineage>
</organism>
<dbReference type="Proteomes" id="UP000198615">
    <property type="component" value="Unassembled WGS sequence"/>
</dbReference>
<feature type="compositionally biased region" description="Low complexity" evidence="1">
    <location>
        <begin position="52"/>
        <end position="61"/>
    </location>
</feature>